<protein>
    <recommendedName>
        <fullName evidence="6">GTPase HflX</fullName>
    </recommendedName>
    <alternativeName>
        <fullName evidence="6">GTP-binding protein HflX</fullName>
    </alternativeName>
</protein>
<keyword evidence="2 8" id="KW-0479">Metal-binding</keyword>
<evidence type="ECO:0000256" key="3">
    <source>
        <dbReference type="ARBA" id="ARBA00022741"/>
    </source>
</evidence>
<evidence type="ECO:0000259" key="9">
    <source>
        <dbReference type="PROSITE" id="PS51705"/>
    </source>
</evidence>
<dbReference type="Proteomes" id="UP000093352">
    <property type="component" value="Unassembled WGS sequence"/>
</dbReference>
<evidence type="ECO:0000256" key="5">
    <source>
        <dbReference type="ARBA" id="ARBA00023134"/>
    </source>
</evidence>
<organism evidence="10 12">
    <name type="scientific">Criibacterium bergeronii</name>
    <dbReference type="NCBI Taxonomy" id="1871336"/>
    <lineage>
        <taxon>Bacteria</taxon>
        <taxon>Bacillati</taxon>
        <taxon>Bacillota</taxon>
        <taxon>Clostridia</taxon>
        <taxon>Peptostreptococcales</taxon>
        <taxon>Filifactoraceae</taxon>
        <taxon>Criibacterium</taxon>
    </lineage>
</organism>
<dbReference type="EMBL" id="MBEW02000022">
    <property type="protein sequence ID" value="RDY20748.1"/>
    <property type="molecule type" value="Genomic_DNA"/>
</dbReference>
<dbReference type="HAMAP" id="MF_00900">
    <property type="entry name" value="GTPase_HflX"/>
    <property type="match status" value="1"/>
</dbReference>
<feature type="binding site" evidence="7">
    <location>
        <begin position="211"/>
        <end position="218"/>
    </location>
    <ligand>
        <name>GTP</name>
        <dbReference type="ChEBI" id="CHEBI:37565"/>
    </ligand>
</feature>
<comment type="cofactor">
    <cofactor evidence="8">
        <name>Mg(2+)</name>
        <dbReference type="ChEBI" id="CHEBI:18420"/>
    </cofactor>
</comment>
<dbReference type="InterPro" id="IPR016496">
    <property type="entry name" value="GTPase_HflX"/>
</dbReference>
<dbReference type="AlphaFoldDB" id="A0A371IJS8"/>
<dbReference type="FunFam" id="3.40.50.11060:FF:000001">
    <property type="entry name" value="GTPase HflX"/>
    <property type="match status" value="1"/>
</dbReference>
<feature type="binding site" evidence="7">
    <location>
        <begin position="266"/>
        <end position="269"/>
    </location>
    <ligand>
        <name>GTP</name>
        <dbReference type="ChEBI" id="CHEBI:37565"/>
    </ligand>
</feature>
<dbReference type="Gene3D" id="3.40.50.300">
    <property type="entry name" value="P-loop containing nucleotide triphosphate hydrolases"/>
    <property type="match status" value="1"/>
</dbReference>
<dbReference type="Pfam" id="PF16360">
    <property type="entry name" value="GTP-bdg_M"/>
    <property type="match status" value="1"/>
</dbReference>
<sequence>METDSNIKQRVVLAGINITTKSKNNSDIDIYDSMKELEELAQAAGAEVVATSVQNKDTYDAAYFIGKGKAEEIGQIAQNMECDTIIFNDELSGVQIKNLEQISGVRVIDRTMLILDIFAKRALSKEGKLQVELAQQKYNLSHLIGVGTSLSRLGGGIGTRGPGEKKLETDRRHIDRRILEIKKSLEEVDRNRMTQRQKRSKSGLPLVALVGYTNSGKSTILNEMIKLNKDYDKEKEVFAKDMLFATLDTALRKCTLPSNLDILLTDTVGFVSQLPHDLVESFKATLEEVRYADLLLHVVDLSNEKYQLQMQTTKKVLSELGVENKKILYVFNKADKLNYETQIAVDDPFVIISATKKYNLDKLYFEIEKILLASRKKVDMKIPYKDSNILAQLKSKYQFEETYDEDSVNITLNIDQQDINIYKEYIIAEKK</sequence>
<accession>A0A371IJS8</accession>
<comment type="function">
    <text evidence="6">GTPase that associates with the 50S ribosomal subunit and may have a role during protein synthesis or ribosome biogenesis.</text>
</comment>
<dbReference type="EMBL" id="VJXW01000002">
    <property type="protein sequence ID" value="TRW28318.1"/>
    <property type="molecule type" value="Genomic_DNA"/>
</dbReference>
<dbReference type="Pfam" id="PF13167">
    <property type="entry name" value="GTP-bdg_N"/>
    <property type="match status" value="1"/>
</dbReference>
<dbReference type="Pfam" id="PF01926">
    <property type="entry name" value="MMR_HSR1"/>
    <property type="match status" value="1"/>
</dbReference>
<dbReference type="GO" id="GO:0005525">
    <property type="term" value="F:GTP binding"/>
    <property type="evidence" value="ECO:0007669"/>
    <property type="project" value="UniProtKB-UniRule"/>
</dbReference>
<evidence type="ECO:0000256" key="2">
    <source>
        <dbReference type="ARBA" id="ARBA00022723"/>
    </source>
</evidence>
<keyword evidence="3 6" id="KW-0547">Nucleotide-binding</keyword>
<feature type="binding site" evidence="8">
    <location>
        <position position="246"/>
    </location>
    <ligand>
        <name>Mg(2+)</name>
        <dbReference type="ChEBI" id="CHEBI:18420"/>
    </ligand>
</feature>
<evidence type="ECO:0000313" key="12">
    <source>
        <dbReference type="Proteomes" id="UP000093352"/>
    </source>
</evidence>
<evidence type="ECO:0000256" key="1">
    <source>
        <dbReference type="ARBA" id="ARBA00022490"/>
    </source>
</evidence>
<dbReference type="CDD" id="cd01878">
    <property type="entry name" value="HflX"/>
    <property type="match status" value="1"/>
</dbReference>
<dbReference type="STRING" id="1871336.BBG48_05085"/>
<dbReference type="Gene3D" id="6.10.250.2860">
    <property type="match status" value="1"/>
</dbReference>
<evidence type="ECO:0000256" key="6">
    <source>
        <dbReference type="HAMAP-Rule" id="MF_00900"/>
    </source>
</evidence>
<evidence type="ECO:0000256" key="4">
    <source>
        <dbReference type="ARBA" id="ARBA00022842"/>
    </source>
</evidence>
<dbReference type="Gene3D" id="3.40.50.11060">
    <property type="entry name" value="GTPase HflX, N-terminal domain"/>
    <property type="match status" value="1"/>
</dbReference>
<evidence type="ECO:0000313" key="13">
    <source>
        <dbReference type="Proteomes" id="UP000319424"/>
    </source>
</evidence>
<evidence type="ECO:0000256" key="7">
    <source>
        <dbReference type="PIRSR" id="PIRSR006809-1"/>
    </source>
</evidence>
<dbReference type="PRINTS" id="PR00326">
    <property type="entry name" value="GTP1OBG"/>
</dbReference>
<name>A0A371IJS8_9FIRM</name>
<dbReference type="PIRSF" id="PIRSF006809">
    <property type="entry name" value="GTP-binding_hflX_prd"/>
    <property type="match status" value="1"/>
</dbReference>
<evidence type="ECO:0000313" key="11">
    <source>
        <dbReference type="EMBL" id="TRW28318.1"/>
    </source>
</evidence>
<dbReference type="GO" id="GO:0005737">
    <property type="term" value="C:cytoplasm"/>
    <property type="evidence" value="ECO:0007669"/>
    <property type="project" value="UniProtKB-SubCell"/>
</dbReference>
<proteinExistence type="inferred from homology"/>
<gene>
    <name evidence="6 10" type="primary">hflX</name>
    <name evidence="10" type="ORF">BBG48_008675</name>
    <name evidence="11" type="ORF">FL857_02325</name>
</gene>
<dbReference type="InterPro" id="IPR027417">
    <property type="entry name" value="P-loop_NTPase"/>
</dbReference>
<evidence type="ECO:0000256" key="8">
    <source>
        <dbReference type="PIRSR" id="PIRSR006809-2"/>
    </source>
</evidence>
<keyword evidence="12" id="KW-1185">Reference proteome</keyword>
<dbReference type="GO" id="GO:0046872">
    <property type="term" value="F:metal ion binding"/>
    <property type="evidence" value="ECO:0007669"/>
    <property type="project" value="UniProtKB-KW"/>
</dbReference>
<dbReference type="PANTHER" id="PTHR10229">
    <property type="entry name" value="GTP-BINDING PROTEIN HFLX"/>
    <property type="match status" value="1"/>
</dbReference>
<feature type="binding site" evidence="7">
    <location>
        <begin position="353"/>
        <end position="355"/>
    </location>
    <ligand>
        <name>GTP</name>
        <dbReference type="ChEBI" id="CHEBI:37565"/>
    </ligand>
</feature>
<dbReference type="OrthoDB" id="9812272at2"/>
<comment type="subcellular location">
    <subcellularLocation>
        <location evidence="6">Cytoplasm</location>
    </subcellularLocation>
    <text evidence="6">May associate with membranes.</text>
</comment>
<dbReference type="NCBIfam" id="TIGR03156">
    <property type="entry name" value="GTP_HflX"/>
    <property type="match status" value="1"/>
</dbReference>
<dbReference type="RefSeq" id="WP_068913981.1">
    <property type="nucleotide sequence ID" value="NZ_MBEW02000022.1"/>
</dbReference>
<dbReference type="InterPro" id="IPR032305">
    <property type="entry name" value="GTP-bd_M"/>
</dbReference>
<feature type="binding site" evidence="8">
    <location>
        <position position="218"/>
    </location>
    <ligand>
        <name>Mg(2+)</name>
        <dbReference type="ChEBI" id="CHEBI:18420"/>
    </ligand>
</feature>
<dbReference type="Proteomes" id="UP000319424">
    <property type="component" value="Unassembled WGS sequence"/>
</dbReference>
<dbReference type="SUPFAM" id="SSF52540">
    <property type="entry name" value="P-loop containing nucleoside triphosphate hydrolases"/>
    <property type="match status" value="1"/>
</dbReference>
<dbReference type="PROSITE" id="PS51705">
    <property type="entry name" value="G_HFLX"/>
    <property type="match status" value="1"/>
</dbReference>
<feature type="binding site" evidence="7">
    <location>
        <begin position="332"/>
        <end position="335"/>
    </location>
    <ligand>
        <name>GTP</name>
        <dbReference type="ChEBI" id="CHEBI:37565"/>
    </ligand>
</feature>
<reference evidence="11 13" key="3">
    <citation type="submission" date="2019-07" db="EMBL/GenBank/DDBJ databases">
        <title>Criibacterium bergeronii gen. nov., sp. nov. isolated from human clinical samples.</title>
        <authorList>
            <person name="Maheux A.F."/>
            <person name="Boudreau D.K."/>
            <person name="Berube E."/>
            <person name="Brodeur S."/>
            <person name="Bernard K.A."/>
            <person name="Abed J.Y."/>
            <person name="Ducrey E."/>
            <person name="Guay E.F."/>
            <person name="Raymond F."/>
            <person name="Corbeil J."/>
            <person name="Domingo M.-C."/>
            <person name="Roy P.H."/>
            <person name="Boissinot M."/>
            <person name="Tocheva E.I."/>
            <person name="Omar R.F."/>
        </authorList>
    </citation>
    <scope>NUCLEOTIDE SEQUENCE [LARGE SCALE GENOMIC DNA]</scope>
    <source>
        <strain evidence="11 13">CCRI-24246</strain>
    </source>
</reference>
<keyword evidence="4 8" id="KW-0460">Magnesium</keyword>
<dbReference type="PANTHER" id="PTHR10229:SF0">
    <property type="entry name" value="GTP-BINDING PROTEIN 6-RELATED"/>
    <property type="match status" value="1"/>
</dbReference>
<feature type="domain" description="Hflx-type G" evidence="9">
    <location>
        <begin position="205"/>
        <end position="375"/>
    </location>
</feature>
<keyword evidence="5 6" id="KW-0342">GTP-binding</keyword>
<reference evidence="10" key="2">
    <citation type="submission" date="2018-07" db="EMBL/GenBank/DDBJ databases">
        <authorList>
            <person name="Quirk P.G."/>
            <person name="Krulwich T.A."/>
        </authorList>
    </citation>
    <scope>NUCLEOTIDE SEQUENCE</scope>
    <source>
        <strain evidence="10">CCRI-22567</strain>
    </source>
</reference>
<feature type="binding site" evidence="7">
    <location>
        <begin position="244"/>
        <end position="248"/>
    </location>
    <ligand>
        <name>GTP</name>
        <dbReference type="ChEBI" id="CHEBI:37565"/>
    </ligand>
</feature>
<evidence type="ECO:0000313" key="10">
    <source>
        <dbReference type="EMBL" id="RDY20748.1"/>
    </source>
</evidence>
<dbReference type="InterPro" id="IPR030394">
    <property type="entry name" value="G_HFLX_dom"/>
</dbReference>
<dbReference type="GO" id="GO:0043022">
    <property type="term" value="F:ribosome binding"/>
    <property type="evidence" value="ECO:0007669"/>
    <property type="project" value="TreeGrafter"/>
</dbReference>
<dbReference type="GO" id="GO:0003924">
    <property type="term" value="F:GTPase activity"/>
    <property type="evidence" value="ECO:0007669"/>
    <property type="project" value="UniProtKB-UniRule"/>
</dbReference>
<comment type="subunit">
    <text evidence="6">Monomer. Associates with the 50S ribosomal subunit.</text>
</comment>
<dbReference type="InterPro" id="IPR025121">
    <property type="entry name" value="GTPase_HflX_N"/>
</dbReference>
<comment type="similarity">
    <text evidence="6">Belongs to the TRAFAC class OBG-HflX-like GTPase superfamily. HflX GTPase family.</text>
</comment>
<reference evidence="10 12" key="1">
    <citation type="journal article" date="2016" name="Genome Announc.">
        <title>Draft Genome Sequence of Criibacterium bergeronii gen. nov., sp. nov., Strain CCRI-22567T, Isolated from a Vaginal Sample from a Woman with Bacterial Vaginosis.</title>
        <authorList>
            <person name="Maheux A.F."/>
            <person name="Berube E."/>
            <person name="Boudreau D.K."/>
            <person name="Raymond F."/>
            <person name="Corbeil J."/>
            <person name="Roy P.H."/>
            <person name="Boissinot M."/>
            <person name="Omar R.F."/>
        </authorList>
    </citation>
    <scope>NUCLEOTIDE SEQUENCE [LARGE SCALE GENOMIC DNA]</scope>
    <source>
        <strain evidence="10 12">CCRI-22567</strain>
    </source>
</reference>
<dbReference type="InterPro" id="IPR042108">
    <property type="entry name" value="GTPase_HflX_N_sf"/>
</dbReference>
<keyword evidence="1 6" id="KW-0963">Cytoplasm</keyword>
<comment type="caution">
    <text evidence="10">The sequence shown here is derived from an EMBL/GenBank/DDBJ whole genome shotgun (WGS) entry which is preliminary data.</text>
</comment>
<dbReference type="InterPro" id="IPR006073">
    <property type="entry name" value="GTP-bd"/>
</dbReference>